<dbReference type="PANTHER" id="PTHR46082">
    <property type="entry name" value="ATP/GTP-BINDING PROTEIN-RELATED"/>
    <property type="match status" value="1"/>
</dbReference>
<dbReference type="PROSITE" id="PS50294">
    <property type="entry name" value="WD_REPEATS_REGION"/>
    <property type="match status" value="2"/>
</dbReference>
<dbReference type="InterPro" id="IPR035994">
    <property type="entry name" value="Nucleoside_phosphorylase_sf"/>
</dbReference>
<dbReference type="PROSITE" id="PS50082">
    <property type="entry name" value="WD_REPEATS_2"/>
    <property type="match status" value="3"/>
</dbReference>
<dbReference type="SMART" id="SM00320">
    <property type="entry name" value="WD40"/>
    <property type="match status" value="11"/>
</dbReference>
<dbReference type="InterPro" id="IPR007111">
    <property type="entry name" value="NACHT_NTPase"/>
</dbReference>
<keyword evidence="1 3" id="KW-0853">WD repeat</keyword>
<dbReference type="Pfam" id="PF00400">
    <property type="entry name" value="WD40"/>
    <property type="match status" value="3"/>
</dbReference>
<keyword evidence="2" id="KW-0677">Repeat</keyword>
<dbReference type="InterPro" id="IPR036322">
    <property type="entry name" value="WD40_repeat_dom_sf"/>
</dbReference>
<dbReference type="PANTHER" id="PTHR46082:SF11">
    <property type="entry name" value="AAA+ ATPASE DOMAIN-CONTAINING PROTEIN-RELATED"/>
    <property type="match status" value="1"/>
</dbReference>
<dbReference type="SUPFAM" id="SSF52540">
    <property type="entry name" value="P-loop containing nucleoside triphosphate hydrolases"/>
    <property type="match status" value="1"/>
</dbReference>
<dbReference type="Gene3D" id="3.40.50.1580">
    <property type="entry name" value="Nucleoside phosphorylase domain"/>
    <property type="match status" value="1"/>
</dbReference>
<dbReference type="InterPro" id="IPR015943">
    <property type="entry name" value="WD40/YVTN_repeat-like_dom_sf"/>
</dbReference>
<protein>
    <recommendedName>
        <fullName evidence="4">NACHT domain-containing protein</fullName>
    </recommendedName>
</protein>
<dbReference type="InterPro" id="IPR027417">
    <property type="entry name" value="P-loop_NTPase"/>
</dbReference>
<dbReference type="EMBL" id="JACBAF010002225">
    <property type="protein sequence ID" value="KAF7162676.1"/>
    <property type="molecule type" value="Genomic_DNA"/>
</dbReference>
<evidence type="ECO:0000313" key="6">
    <source>
        <dbReference type="Proteomes" id="UP000662466"/>
    </source>
</evidence>
<dbReference type="GO" id="GO:0009116">
    <property type="term" value="P:nucleoside metabolic process"/>
    <property type="evidence" value="ECO:0007669"/>
    <property type="project" value="InterPro"/>
</dbReference>
<dbReference type="PROSITE" id="PS00678">
    <property type="entry name" value="WD_REPEATS_1"/>
    <property type="match status" value="3"/>
</dbReference>
<evidence type="ECO:0000259" key="4">
    <source>
        <dbReference type="PROSITE" id="PS50837"/>
    </source>
</evidence>
<dbReference type="InterPro" id="IPR000845">
    <property type="entry name" value="Nucleoside_phosphorylase_d"/>
</dbReference>
<dbReference type="InterPro" id="IPR020472">
    <property type="entry name" value="WD40_PAC1"/>
</dbReference>
<dbReference type="Proteomes" id="UP000662466">
    <property type="component" value="Unassembled WGS sequence"/>
</dbReference>
<dbReference type="Gene3D" id="3.40.50.300">
    <property type="entry name" value="P-loop containing nucleotide triphosphate hydrolases"/>
    <property type="match status" value="1"/>
</dbReference>
<feature type="domain" description="NACHT" evidence="4">
    <location>
        <begin position="381"/>
        <end position="531"/>
    </location>
</feature>
<dbReference type="InterPro" id="IPR001680">
    <property type="entry name" value="WD40_rpt"/>
</dbReference>
<dbReference type="InterPro" id="IPR056884">
    <property type="entry name" value="NPHP3-like_N"/>
</dbReference>
<organism evidence="5 6">
    <name type="scientific">Aspergillus hiratsukae</name>
    <dbReference type="NCBI Taxonomy" id="1194566"/>
    <lineage>
        <taxon>Eukaryota</taxon>
        <taxon>Fungi</taxon>
        <taxon>Dikarya</taxon>
        <taxon>Ascomycota</taxon>
        <taxon>Pezizomycotina</taxon>
        <taxon>Eurotiomycetes</taxon>
        <taxon>Eurotiomycetidae</taxon>
        <taxon>Eurotiales</taxon>
        <taxon>Aspergillaceae</taxon>
        <taxon>Aspergillus</taxon>
        <taxon>Aspergillus subgen. Fumigati</taxon>
    </lineage>
</organism>
<dbReference type="SUPFAM" id="SSF82171">
    <property type="entry name" value="DPP6 N-terminal domain-like"/>
    <property type="match status" value="1"/>
</dbReference>
<dbReference type="Pfam" id="PF01048">
    <property type="entry name" value="PNP_UDP_1"/>
    <property type="match status" value="1"/>
</dbReference>
<dbReference type="InterPro" id="IPR019775">
    <property type="entry name" value="WD40_repeat_CS"/>
</dbReference>
<sequence>MSTTRSHDDYTVAWICALSLGKTAAVLMLDTQRPPLPKAPSDENSYIFGDIQGHNIVNVCLPLGICGTNSAAVSVAQMKTTFPSIRYALVVGIGGGAPSVEHDIRLGDVVVSKPTADHGGVIQYDYGKALVGGRFQRTGTLNKPPTVLLNPIAELYSRYQTGQGRIDTFLSSALASSSASAEFFVRPHDQEDVLFRSDYCHADESKSCDACDRSQSVDRPSRRAINPIIHYGTSASGNQVMKDGMKRQELAQTDEILCFEMEAAGVMDQVPALVIRGICDYADSHKNKKWQPYAAGVAAAYGKELLSVVEPHRGRNERKMEFDQDSEEISFVIQNDLLPYAPQAAFDGRNVHDVCLENTRVQILREITDWATAPSGSHRQPIFWLNGNAGTGKSTVAKTIAASLARKKKLGDSFFFNVADSQCSGLDLFFTTLANHLIHYQPTVGRRILDAVKYHHMIKTAPFESQWERLILGPIAEAGCEGSPIVLVIDALDECIGDRKRHANIILTMLAELAQDDRDQLRVFITSRPEALRFHRIANERLSEVNLHYAADGERDVSYFLHWRLNQIREIYCPEDKSWPDAADVLAIQRQGGNLFVYVAAVCRLLRKSELDYDRKLKDIARSTNAGVDALFDIYRRILFNAIPPDHRATASDPFCSAVTRVLGTVIVLLEPLSSSEIDELLKWDPPQFPVWRIIRLIPSIFETLNKDSMTPETAIRLYHPSFRDFFVHKSRAREPFWITAATAHTYVLKNCYEIMDATLKMDIYDLRDLGILAEEMEADYVDRNLPSPLRYACRSWVYHLLEANLEDCYEATERFLEIHFLHWVESMVLMGEIAQAVFLVTALRDLPTSHFQAYPTLAEMIFDASLFLLNCRSIIENAPLQLYHSAILFSPENSIIRQNFLRSKESEDSLFWRFSIFPRYENWDSSTQRRKYDLVGHTTNVLTMSFSPCGNLLASSSYDRTVRIWNLTTGQCRQTISTRARLLTAILVLDGGDQLAVGSMDGEIGLWNPAGRKYLTVQGHTDVVTTLALSPTSTFLVSCSADRTVRLWALPTLECTFIFDHLSNAVKSVAFSQCGNFLAFACAEHVPGGKGYWKGDIAEAPVKLKKLSHHYCIDWANMTDITVQQVSAGRKLTPVLNSGSKLRIHSFKWERGQIKGIAISPSGQRVAAIPRSGVAAYWDLKTGETHLLEPVSSKSYRNSLSFCGEDRLVALEESGKIIVWDIGAGGRHIIMEPTSCVSGGIIASSSSQILISADADGMLSVWDIAETRPEKNHTVFHDQLKRLRFLPDGRLVSVSATTARIWDTPALGMKNEFHYPEIKDNCYEISPEGLLASADYSTINVLDLTTGVSWQCPRIHDAGITLLKLGLNGLLASCSEDGLVCVWNIQTGRSLHQFNAPAGEVCFFDAFLNDDFLAVSEIKGQIFVWELSTGVCHLLRGHTESVTFALSENGRFASCDEHGNARIWSCTTWACEVALSAAVSALDFWPLETQLVLTQEQIYRAAPDLVYIQDIKTEERSRVWNIDLKDPIILAALKREGLWCCVDEQNWIKYGGQRLICLPDYGLIVDYRVSGNTLAVGYDSGRMILIQFDPDKKPSASASLCSSTADLGEE</sequence>
<dbReference type="SUPFAM" id="SSF53167">
    <property type="entry name" value="Purine and uridine phosphorylases"/>
    <property type="match status" value="1"/>
</dbReference>
<name>A0A8H6PWS8_9EURO</name>
<evidence type="ECO:0000313" key="5">
    <source>
        <dbReference type="EMBL" id="KAF7162676.1"/>
    </source>
</evidence>
<feature type="repeat" description="WD" evidence="3">
    <location>
        <begin position="935"/>
        <end position="976"/>
    </location>
</feature>
<dbReference type="PROSITE" id="PS50837">
    <property type="entry name" value="NACHT"/>
    <property type="match status" value="1"/>
</dbReference>
<proteinExistence type="predicted"/>
<dbReference type="SUPFAM" id="SSF50978">
    <property type="entry name" value="WD40 repeat-like"/>
    <property type="match status" value="1"/>
</dbReference>
<evidence type="ECO:0000256" key="3">
    <source>
        <dbReference type="PROSITE-ProRule" id="PRU00221"/>
    </source>
</evidence>
<comment type="caution">
    <text evidence="5">The sequence shown here is derived from an EMBL/GenBank/DDBJ whole genome shotgun (WGS) entry which is preliminary data.</text>
</comment>
<dbReference type="GO" id="GO:0003824">
    <property type="term" value="F:catalytic activity"/>
    <property type="evidence" value="ECO:0007669"/>
    <property type="project" value="InterPro"/>
</dbReference>
<accession>A0A8H6PWS8</accession>
<dbReference type="Pfam" id="PF24883">
    <property type="entry name" value="NPHP3_N"/>
    <property type="match status" value="1"/>
</dbReference>
<feature type="repeat" description="WD" evidence="3">
    <location>
        <begin position="1371"/>
        <end position="1394"/>
    </location>
</feature>
<dbReference type="CDD" id="cd00200">
    <property type="entry name" value="WD40"/>
    <property type="match status" value="1"/>
</dbReference>
<feature type="repeat" description="WD" evidence="3">
    <location>
        <begin position="1018"/>
        <end position="1059"/>
    </location>
</feature>
<evidence type="ECO:0000256" key="2">
    <source>
        <dbReference type="ARBA" id="ARBA00022737"/>
    </source>
</evidence>
<gene>
    <name evidence="5" type="ORF">CNMCM6106_009495</name>
</gene>
<reference evidence="5" key="1">
    <citation type="submission" date="2020-06" db="EMBL/GenBank/DDBJ databases">
        <title>Draft genome sequences of strains closely related to Aspergillus parafelis and Aspergillus hiratsukae.</title>
        <authorList>
            <person name="Dos Santos R.A.C."/>
            <person name="Rivero-Menendez O."/>
            <person name="Steenwyk J.L."/>
            <person name="Mead M.E."/>
            <person name="Goldman G.H."/>
            <person name="Alastruey-Izquierdo A."/>
            <person name="Rokas A."/>
        </authorList>
    </citation>
    <scope>NUCLEOTIDE SEQUENCE</scope>
    <source>
        <strain evidence="5">CNM-CM6106</strain>
    </source>
</reference>
<dbReference type="Gene3D" id="2.130.10.10">
    <property type="entry name" value="YVTN repeat-like/Quinoprotein amine dehydrogenase"/>
    <property type="match status" value="3"/>
</dbReference>
<dbReference type="InterPro" id="IPR053137">
    <property type="entry name" value="NLR-like"/>
</dbReference>
<dbReference type="PRINTS" id="PR00320">
    <property type="entry name" value="GPROTEINBRPT"/>
</dbReference>
<evidence type="ECO:0000256" key="1">
    <source>
        <dbReference type="ARBA" id="ARBA00022574"/>
    </source>
</evidence>